<protein>
    <submittedName>
        <fullName evidence="1">Uncharacterized protein</fullName>
    </submittedName>
</protein>
<name>A0AA40DZ05_9PEZI</name>
<comment type="caution">
    <text evidence="1">The sequence shown here is derived from an EMBL/GenBank/DDBJ whole genome shotgun (WGS) entry which is preliminary data.</text>
</comment>
<gene>
    <name evidence="1" type="ORF">B0T26DRAFT_673533</name>
</gene>
<keyword evidence="2" id="KW-1185">Reference proteome</keyword>
<dbReference type="GeneID" id="85322878"/>
<organism evidence="1 2">
    <name type="scientific">Lasiosphaeria miniovina</name>
    <dbReference type="NCBI Taxonomy" id="1954250"/>
    <lineage>
        <taxon>Eukaryota</taxon>
        <taxon>Fungi</taxon>
        <taxon>Dikarya</taxon>
        <taxon>Ascomycota</taxon>
        <taxon>Pezizomycotina</taxon>
        <taxon>Sordariomycetes</taxon>
        <taxon>Sordariomycetidae</taxon>
        <taxon>Sordariales</taxon>
        <taxon>Lasiosphaeriaceae</taxon>
        <taxon>Lasiosphaeria</taxon>
    </lineage>
</organism>
<reference evidence="1" key="1">
    <citation type="submission" date="2023-06" db="EMBL/GenBank/DDBJ databases">
        <title>Genome-scale phylogeny and comparative genomics of the fungal order Sordariales.</title>
        <authorList>
            <consortium name="Lawrence Berkeley National Laboratory"/>
            <person name="Hensen N."/>
            <person name="Bonometti L."/>
            <person name="Westerberg I."/>
            <person name="Brannstrom I.O."/>
            <person name="Guillou S."/>
            <person name="Cros-Aarteil S."/>
            <person name="Calhoun S."/>
            <person name="Haridas S."/>
            <person name="Kuo A."/>
            <person name="Mondo S."/>
            <person name="Pangilinan J."/>
            <person name="Riley R."/>
            <person name="LaButti K."/>
            <person name="Andreopoulos B."/>
            <person name="Lipzen A."/>
            <person name="Chen C."/>
            <person name="Yanf M."/>
            <person name="Daum C."/>
            <person name="Ng V."/>
            <person name="Clum A."/>
            <person name="Steindorff A."/>
            <person name="Ohm R."/>
            <person name="Martin F."/>
            <person name="Silar P."/>
            <person name="Natvig D."/>
            <person name="Lalanne C."/>
            <person name="Gautier V."/>
            <person name="Ament-velasquez S.L."/>
            <person name="Kruys A."/>
            <person name="Hutchinson M.I."/>
            <person name="Powell A.J."/>
            <person name="Barry K."/>
            <person name="Miller A.N."/>
            <person name="Grigoriev I.V."/>
            <person name="Debuchy R."/>
            <person name="Gladieux P."/>
            <person name="Thoren M.H."/>
            <person name="Johannesson H."/>
        </authorList>
    </citation>
    <scope>NUCLEOTIDE SEQUENCE</scope>
    <source>
        <strain evidence="1">SMH2392-1A</strain>
    </source>
</reference>
<accession>A0AA40DZ05</accession>
<dbReference type="Proteomes" id="UP001172101">
    <property type="component" value="Unassembled WGS sequence"/>
</dbReference>
<dbReference type="RefSeq" id="XP_060297668.1">
    <property type="nucleotide sequence ID" value="XM_060439608.1"/>
</dbReference>
<dbReference type="EMBL" id="JAUIRO010000003">
    <property type="protein sequence ID" value="KAK0721744.1"/>
    <property type="molecule type" value="Genomic_DNA"/>
</dbReference>
<evidence type="ECO:0000313" key="1">
    <source>
        <dbReference type="EMBL" id="KAK0721744.1"/>
    </source>
</evidence>
<dbReference type="AlphaFoldDB" id="A0AA40DZ05"/>
<proteinExistence type="predicted"/>
<sequence length="184" mass="19226">MNNIFSVMAYVKRWRQPGGSQSIAQLVTSAGIFSQKMAVQTVSTSIRPTIAAAEYSISDGSVADDGSSILLVLVAHFTDASAAQDAMRQHLATFDADVSLVAKKTAKSCAPPAPICGLDAAPSDTKPLSQVWLPNRHYYLLGVPKTLDLPLQPSAPASPGSGTLGTITRQGDNGIDINTSLTAI</sequence>
<evidence type="ECO:0000313" key="2">
    <source>
        <dbReference type="Proteomes" id="UP001172101"/>
    </source>
</evidence>